<keyword evidence="6" id="KW-1185">Reference proteome</keyword>
<dbReference type="InterPro" id="IPR032508">
    <property type="entry name" value="FecR_C"/>
</dbReference>
<gene>
    <name evidence="5" type="ORF">DWB62_009920</name>
    <name evidence="4" type="ORF">GNY23_09920</name>
</gene>
<dbReference type="GO" id="GO:0016989">
    <property type="term" value="F:sigma factor antagonist activity"/>
    <property type="evidence" value="ECO:0007669"/>
    <property type="project" value="TreeGrafter"/>
</dbReference>
<dbReference type="Proteomes" id="UP000462449">
    <property type="component" value="Unassembled WGS sequence"/>
</dbReference>
<evidence type="ECO:0000313" key="7">
    <source>
        <dbReference type="Proteomes" id="UP000462449"/>
    </source>
</evidence>
<comment type="caution">
    <text evidence="4">The sequence shown here is derived from an EMBL/GenBank/DDBJ whole genome shotgun (WGS) entry which is preliminary data.</text>
</comment>
<name>A0A7M4D648_9BACT</name>
<dbReference type="PANTHER" id="PTHR30273:SF2">
    <property type="entry name" value="PROTEIN FECR"/>
    <property type="match status" value="1"/>
</dbReference>
<evidence type="ECO:0000313" key="4">
    <source>
        <dbReference type="EMBL" id="MUP38127.1"/>
    </source>
</evidence>
<keyword evidence="1" id="KW-0812">Transmembrane</keyword>
<feature type="transmembrane region" description="Helical" evidence="1">
    <location>
        <begin position="86"/>
        <end position="106"/>
    </location>
</feature>
<feature type="domain" description="FecR protein" evidence="2">
    <location>
        <begin position="186"/>
        <end position="277"/>
    </location>
</feature>
<evidence type="ECO:0000259" key="3">
    <source>
        <dbReference type="Pfam" id="PF16344"/>
    </source>
</evidence>
<dbReference type="FunFam" id="2.60.120.1440:FF:000001">
    <property type="entry name" value="Putative anti-sigma factor"/>
    <property type="match status" value="1"/>
</dbReference>
<sequence length="395" mass="45063">MEEKIIDIISRSLGGQPITNEEKHELELWLKENGNKRFYKGLEMFSANSKEALQLPQANVERAFEKYLGKIQQSRATLRMRFIKKAMPYAASVLLMLGLFSVMMYLGNSDSGIAKQEQWLAAIEPGSQKAELILDDGEVLNLDEKNEKDEIKEKDGTVISNTGSALVYNVSAKTDSNKITYNSLVVPRGGEYQLQLEDGTKVWVNSETRLRYPTRFADNKRVVLLEGEAYFEVSKDKTRPFIVKTQGVDVRVLGTHFNISSYADEDAIRTTLVEGSVSVMDNNNPEENLLLNPGHQAVFTKKSGDLKNKKVNVDLYTSWKDGKFVFQESSLTDIMNRVSRWYDVKVFYQNREAGDLNFTGTLKRYESLDRLLGMIEKTNEVKFLFKDKTIIVQRK</sequence>
<evidence type="ECO:0000313" key="5">
    <source>
        <dbReference type="EMBL" id="MVB07332.1"/>
    </source>
</evidence>
<dbReference type="EMBL" id="QTZN02000019">
    <property type="protein sequence ID" value="MVB07332.1"/>
    <property type="molecule type" value="Genomic_DNA"/>
</dbReference>
<dbReference type="EMBL" id="WOTW01000019">
    <property type="protein sequence ID" value="MUP38127.1"/>
    <property type="molecule type" value="Genomic_DNA"/>
</dbReference>
<protein>
    <submittedName>
        <fullName evidence="4">DUF4974 domain-containing protein</fullName>
    </submittedName>
</protein>
<feature type="domain" description="Protein FecR C-terminal" evidence="3">
    <location>
        <begin position="323"/>
        <end position="392"/>
    </location>
</feature>
<dbReference type="Proteomes" id="UP000285951">
    <property type="component" value="Unassembled WGS sequence"/>
</dbReference>
<dbReference type="OrthoDB" id="1493027at2"/>
<accession>A0A7M4D648</accession>
<dbReference type="InterPro" id="IPR012373">
    <property type="entry name" value="Ferrdict_sens_TM"/>
</dbReference>
<dbReference type="RefSeq" id="WP_156195821.1">
    <property type="nucleotide sequence ID" value="NZ_QTZN02000019.1"/>
</dbReference>
<evidence type="ECO:0000256" key="1">
    <source>
        <dbReference type="SAM" id="Phobius"/>
    </source>
</evidence>
<evidence type="ECO:0000259" key="2">
    <source>
        <dbReference type="Pfam" id="PF04773"/>
    </source>
</evidence>
<dbReference type="Pfam" id="PF04773">
    <property type="entry name" value="FecR"/>
    <property type="match status" value="1"/>
</dbReference>
<reference evidence="5 6" key="1">
    <citation type="submission" date="2019-11" db="EMBL/GenBank/DDBJ databases">
        <title>Draft genome sequence of Labilibaculum sp. strain SYP isolated from Black Sea.</title>
        <authorList>
            <person name="Yadav S."/>
            <person name="Villanueva L."/>
        </authorList>
    </citation>
    <scope>NUCLEOTIDE SEQUENCE [LARGE SCALE GENOMIC DNA]</scope>
    <source>
        <strain evidence="5 6">44</strain>
    </source>
</reference>
<organism evidence="4 7">
    <name type="scientific">Labilibaculum euxinus</name>
    <dbReference type="NCBI Taxonomy" id="2686357"/>
    <lineage>
        <taxon>Bacteria</taxon>
        <taxon>Pseudomonadati</taxon>
        <taxon>Bacteroidota</taxon>
        <taxon>Bacteroidia</taxon>
        <taxon>Marinilabiliales</taxon>
        <taxon>Marinifilaceae</taxon>
        <taxon>Labilibaculum</taxon>
    </lineage>
</organism>
<dbReference type="InterPro" id="IPR006860">
    <property type="entry name" value="FecR"/>
</dbReference>
<proteinExistence type="predicted"/>
<dbReference type="Gene3D" id="2.60.120.1440">
    <property type="match status" value="1"/>
</dbReference>
<evidence type="ECO:0000313" key="6">
    <source>
        <dbReference type="Proteomes" id="UP000285951"/>
    </source>
</evidence>
<keyword evidence="1" id="KW-0472">Membrane</keyword>
<keyword evidence="1" id="KW-1133">Transmembrane helix</keyword>
<dbReference type="Pfam" id="PF16344">
    <property type="entry name" value="FecR_C"/>
    <property type="match status" value="1"/>
</dbReference>
<reference evidence="4 7" key="2">
    <citation type="submission" date="2019-12" db="EMBL/GenBank/DDBJ databases">
        <title>Draft genome sequence of Labilibaculum sp. strain 44 isolated from deep waters of Black Sea.</title>
        <authorList>
            <person name="Yadav S."/>
            <person name="Villanueva L."/>
        </authorList>
    </citation>
    <scope>NUCLEOTIDE SEQUENCE [LARGE SCALE GENOMIC DNA]</scope>
    <source>
        <strain evidence="4 7">44</strain>
    </source>
</reference>
<dbReference type="AlphaFoldDB" id="A0A7M4D648"/>
<dbReference type="PANTHER" id="PTHR30273">
    <property type="entry name" value="PERIPLASMIC SIGNAL SENSOR AND SIGMA FACTOR ACTIVATOR FECR-RELATED"/>
    <property type="match status" value="1"/>
</dbReference>
<dbReference type="Gene3D" id="3.55.50.30">
    <property type="match status" value="1"/>
</dbReference>